<dbReference type="AlphaFoldDB" id="A0A1N6F7R1"/>
<dbReference type="PROSITE" id="PS51257">
    <property type="entry name" value="PROKAR_LIPOPROTEIN"/>
    <property type="match status" value="1"/>
</dbReference>
<evidence type="ECO:0008006" key="3">
    <source>
        <dbReference type="Google" id="ProtNLM"/>
    </source>
</evidence>
<evidence type="ECO:0000313" key="1">
    <source>
        <dbReference type="EMBL" id="SIN91256.1"/>
    </source>
</evidence>
<protein>
    <recommendedName>
        <fullName evidence="3">Lipoprotein</fullName>
    </recommendedName>
</protein>
<sequence>MKNLIALLLIFGILSCKKEPDNLHNKTIKDYTFDYNKEKIVDLEKTESFISKEQYEFDNYLKPISKEEYLKDSLAYQNSLDSKQYVFKNNVLQTAYGTVKFVPSEDKDSDTFVNYSYLGFSNVIDSHIINLNLYEGEKALLLSNQNYQYTTISSTPFFSKSKNYALNFKNADGLSSQVSLYDIKNKKLIHFITIWSENYLTDNVFWDGNDNMILKIRKNDSGAISYAKILMSDIKSGKKTTESSVEKNKTQDWKGEYQITTKAISNYNQKEIDLLYSISLKSNESAILSIGADQTQDYWCEGDYYLTEENGVLKATGKCDENDINDFYLKQENGIYYIKSKRFLNQDWQVLKKE</sequence>
<dbReference type="RefSeq" id="WP_074233835.1">
    <property type="nucleotide sequence ID" value="NZ_FSRK01000001.1"/>
</dbReference>
<organism evidence="1 2">
    <name type="scientific">Epilithonimonas zeae</name>
    <dbReference type="NCBI Taxonomy" id="1416779"/>
    <lineage>
        <taxon>Bacteria</taxon>
        <taxon>Pseudomonadati</taxon>
        <taxon>Bacteroidota</taxon>
        <taxon>Flavobacteriia</taxon>
        <taxon>Flavobacteriales</taxon>
        <taxon>Weeksellaceae</taxon>
        <taxon>Chryseobacterium group</taxon>
        <taxon>Epilithonimonas</taxon>
    </lineage>
</organism>
<dbReference type="EMBL" id="FSRK01000001">
    <property type="protein sequence ID" value="SIN91256.1"/>
    <property type="molecule type" value="Genomic_DNA"/>
</dbReference>
<accession>A0A1N6F7R1</accession>
<evidence type="ECO:0000313" key="2">
    <source>
        <dbReference type="Proteomes" id="UP000185207"/>
    </source>
</evidence>
<proteinExistence type="predicted"/>
<keyword evidence="2" id="KW-1185">Reference proteome</keyword>
<reference evidence="2" key="1">
    <citation type="submission" date="2016-11" db="EMBL/GenBank/DDBJ databases">
        <authorList>
            <person name="Varghese N."/>
            <person name="Submissions S."/>
        </authorList>
    </citation>
    <scope>NUCLEOTIDE SEQUENCE [LARGE SCALE GENOMIC DNA]</scope>
    <source>
        <strain evidence="2">DSM 27623</strain>
    </source>
</reference>
<gene>
    <name evidence="1" type="ORF">SAMN05444409_1105</name>
</gene>
<dbReference type="OrthoDB" id="1262099at2"/>
<name>A0A1N6F7R1_9FLAO</name>
<dbReference type="Proteomes" id="UP000185207">
    <property type="component" value="Unassembled WGS sequence"/>
</dbReference>
<dbReference type="STRING" id="1416779.SAMN05444409_1105"/>